<evidence type="ECO:0000256" key="9">
    <source>
        <dbReference type="ARBA" id="ARBA00023049"/>
    </source>
</evidence>
<dbReference type="SUPFAM" id="SSF144052">
    <property type="entry name" value="Thermophilic metalloprotease-like"/>
    <property type="match status" value="1"/>
</dbReference>
<comment type="similarity">
    <text evidence="4">Belongs to the peptidase M29 family.</text>
</comment>
<dbReference type="InterPro" id="IPR052170">
    <property type="entry name" value="M29_Exopeptidase"/>
</dbReference>
<proteinExistence type="inferred from homology"/>
<evidence type="ECO:0000256" key="5">
    <source>
        <dbReference type="ARBA" id="ARBA00022438"/>
    </source>
</evidence>
<name>A0A2N6SQA6_9LACT</name>
<gene>
    <name evidence="10" type="ORF">CJ205_00655</name>
</gene>
<evidence type="ECO:0000256" key="7">
    <source>
        <dbReference type="ARBA" id="ARBA00022723"/>
    </source>
</evidence>
<comment type="caution">
    <text evidence="10">The sequence shown here is derived from an EMBL/GenBank/DDBJ whole genome shotgun (WGS) entry which is preliminary data.</text>
</comment>
<keyword evidence="11" id="KW-1185">Reference proteome</keyword>
<evidence type="ECO:0000256" key="4">
    <source>
        <dbReference type="ARBA" id="ARBA00008236"/>
    </source>
</evidence>
<evidence type="ECO:0000256" key="1">
    <source>
        <dbReference type="ARBA" id="ARBA00001941"/>
    </source>
</evidence>
<dbReference type="Pfam" id="PF02073">
    <property type="entry name" value="Peptidase_M29"/>
    <property type="match status" value="1"/>
</dbReference>
<comment type="cofactor">
    <cofactor evidence="2">
        <name>Mg(2+)</name>
        <dbReference type="ChEBI" id="CHEBI:18420"/>
    </cofactor>
</comment>
<dbReference type="GO" id="GO:0046872">
    <property type="term" value="F:metal ion binding"/>
    <property type="evidence" value="ECO:0007669"/>
    <property type="project" value="UniProtKB-KW"/>
</dbReference>
<evidence type="ECO:0000256" key="2">
    <source>
        <dbReference type="ARBA" id="ARBA00001946"/>
    </source>
</evidence>
<organism evidence="10 11">
    <name type="scientific">Dolosicoccus paucivorans</name>
    <dbReference type="NCBI Taxonomy" id="84521"/>
    <lineage>
        <taxon>Bacteria</taxon>
        <taxon>Bacillati</taxon>
        <taxon>Bacillota</taxon>
        <taxon>Bacilli</taxon>
        <taxon>Lactobacillales</taxon>
        <taxon>Aerococcaceae</taxon>
        <taxon>Dolosicoccus</taxon>
    </lineage>
</organism>
<keyword evidence="5 10" id="KW-0031">Aminopeptidase</keyword>
<evidence type="ECO:0000313" key="11">
    <source>
        <dbReference type="Proteomes" id="UP000235682"/>
    </source>
</evidence>
<comment type="cofactor">
    <cofactor evidence="3">
        <name>Zn(2+)</name>
        <dbReference type="ChEBI" id="CHEBI:29105"/>
    </cofactor>
</comment>
<dbReference type="PANTHER" id="PTHR34448">
    <property type="entry name" value="AMINOPEPTIDASE"/>
    <property type="match status" value="1"/>
</dbReference>
<protein>
    <submittedName>
        <fullName evidence="10">Aminopeptidase</fullName>
    </submittedName>
</protein>
<keyword evidence="9" id="KW-0482">Metalloprotease</keyword>
<dbReference type="GO" id="GO:0008237">
    <property type="term" value="F:metallopeptidase activity"/>
    <property type="evidence" value="ECO:0007669"/>
    <property type="project" value="UniProtKB-KW"/>
</dbReference>
<dbReference type="EMBL" id="PNHE01000001">
    <property type="protein sequence ID" value="PMC59248.1"/>
    <property type="molecule type" value="Genomic_DNA"/>
</dbReference>
<keyword evidence="8" id="KW-0378">Hydrolase</keyword>
<evidence type="ECO:0000313" key="10">
    <source>
        <dbReference type="EMBL" id="PMC59248.1"/>
    </source>
</evidence>
<evidence type="ECO:0000256" key="6">
    <source>
        <dbReference type="ARBA" id="ARBA00022670"/>
    </source>
</evidence>
<accession>A0A2N6SQA6</accession>
<dbReference type="RefSeq" id="WP_102227511.1">
    <property type="nucleotide sequence ID" value="NZ_PNFY01000007.1"/>
</dbReference>
<dbReference type="PRINTS" id="PR00919">
    <property type="entry name" value="THERMOPTASE"/>
</dbReference>
<evidence type="ECO:0000256" key="8">
    <source>
        <dbReference type="ARBA" id="ARBA00022801"/>
    </source>
</evidence>
<keyword evidence="7" id="KW-0479">Metal-binding</keyword>
<dbReference type="InterPro" id="IPR035097">
    <property type="entry name" value="M29_N-terminal"/>
</dbReference>
<dbReference type="InterPro" id="IPR000787">
    <property type="entry name" value="Peptidase_M29"/>
</dbReference>
<dbReference type="GO" id="GO:0006508">
    <property type="term" value="P:proteolysis"/>
    <property type="evidence" value="ECO:0007669"/>
    <property type="project" value="UniProtKB-KW"/>
</dbReference>
<dbReference type="PANTHER" id="PTHR34448:SF3">
    <property type="entry name" value="AMINOPEPTIDASE AMPS"/>
    <property type="match status" value="1"/>
</dbReference>
<keyword evidence="6" id="KW-0645">Protease</keyword>
<evidence type="ECO:0000256" key="3">
    <source>
        <dbReference type="ARBA" id="ARBA00001947"/>
    </source>
</evidence>
<dbReference type="OrthoDB" id="9803993at2"/>
<comment type="cofactor">
    <cofactor evidence="1">
        <name>Co(2+)</name>
        <dbReference type="ChEBI" id="CHEBI:48828"/>
    </cofactor>
</comment>
<reference evidence="10 11" key="1">
    <citation type="submission" date="2017-09" db="EMBL/GenBank/DDBJ databases">
        <title>Bacterial strain isolated from the female urinary microbiota.</title>
        <authorList>
            <person name="Thomas-White K."/>
            <person name="Kumar N."/>
            <person name="Forster S."/>
            <person name="Putonti C."/>
            <person name="Lawley T."/>
            <person name="Wolfe A.J."/>
        </authorList>
    </citation>
    <scope>NUCLEOTIDE SEQUENCE [LARGE SCALE GENOMIC DNA]</scope>
    <source>
        <strain evidence="10 11">UMB0852</strain>
    </source>
</reference>
<dbReference type="GO" id="GO:0004177">
    <property type="term" value="F:aminopeptidase activity"/>
    <property type="evidence" value="ECO:0007669"/>
    <property type="project" value="UniProtKB-KW"/>
</dbReference>
<sequence length="410" mass="46045">MTFEHNLQKYAHLLINKGINVLENDFVLINADIDQAPLVRLMTEEAYKNGAYKVIVKWTDEKVSRLNLIYQSEEALEDIPQYLLDESEYMIEKRMKRVALRSSDPNAFNGVDPHKISTSQLAQSKAFQPLRIASQANVMSWLVCAGASPEWAALVFPELESQEEQVDALWDAIFKATRVYAEDPIKAWQEHEAVLKEKADYLNNQQFDALHFTSEETDLTIGLPVNHVWESATSQNQQGEDFIANMPTEEVFTAPDFRRIDGTVVSTKPLSYAGQIIDGMTFEFKDGQIIKATAKEGEEALLKLIEENKGAKSLGEVALVPHQSPISQSNLTFYNTLFDENASNHLALGSAYATSVQNGANMTQEELEAAGLNRSHVHVDFMIGNSSMDIDGIKQDGSRYPIFRQGEWAF</sequence>
<dbReference type="STRING" id="84521.SAMN04487994_102113"/>
<dbReference type="Gene3D" id="3.40.1830.10">
    <property type="entry name" value="Thermophilic metalloprotease (M29)"/>
    <property type="match status" value="1"/>
</dbReference>
<dbReference type="Proteomes" id="UP000235682">
    <property type="component" value="Unassembled WGS sequence"/>
</dbReference>
<dbReference type="AlphaFoldDB" id="A0A2N6SQA6"/>